<evidence type="ECO:0000256" key="1">
    <source>
        <dbReference type="SAM" id="Coils"/>
    </source>
</evidence>
<dbReference type="STRING" id="319225.Plut_0353"/>
<dbReference type="HOGENOM" id="CLU_666820_0_0_10"/>
<dbReference type="Gene3D" id="1.10.10.10">
    <property type="entry name" value="Winged helix-like DNA-binding domain superfamily/Winged helix DNA-binding domain"/>
    <property type="match status" value="1"/>
</dbReference>
<feature type="coiled-coil region" evidence="1">
    <location>
        <begin position="207"/>
        <end position="235"/>
    </location>
</feature>
<dbReference type="GO" id="GO:0006355">
    <property type="term" value="P:regulation of DNA-templated transcription"/>
    <property type="evidence" value="ECO:0007669"/>
    <property type="project" value="InterPro"/>
</dbReference>
<feature type="region of interest" description="Disordered" evidence="2">
    <location>
        <begin position="147"/>
        <end position="169"/>
    </location>
</feature>
<dbReference type="AlphaFoldDB" id="Q3B5Z0"/>
<dbReference type="KEGG" id="plt:Plut_0353"/>
<accession>Q3B5Z0</accession>
<evidence type="ECO:0000256" key="2">
    <source>
        <dbReference type="SAM" id="MobiDB-lite"/>
    </source>
</evidence>
<dbReference type="SUPFAM" id="SSF46894">
    <property type="entry name" value="C-terminal effector domain of the bipartite response regulators"/>
    <property type="match status" value="1"/>
</dbReference>
<keyword evidence="4" id="KW-1185">Reference proteome</keyword>
<dbReference type="GO" id="GO:0003677">
    <property type="term" value="F:DNA binding"/>
    <property type="evidence" value="ECO:0007669"/>
    <property type="project" value="InterPro"/>
</dbReference>
<gene>
    <name evidence="3" type="ordered locus">Plut_0353</name>
</gene>
<protein>
    <recommendedName>
        <fullName evidence="5">Transcriptional regulator</fullName>
    </recommendedName>
</protein>
<evidence type="ECO:0000313" key="4">
    <source>
        <dbReference type="Proteomes" id="UP000002709"/>
    </source>
</evidence>
<evidence type="ECO:0000313" key="3">
    <source>
        <dbReference type="EMBL" id="ABB23241.1"/>
    </source>
</evidence>
<dbReference type="Proteomes" id="UP000002709">
    <property type="component" value="Chromosome"/>
</dbReference>
<evidence type="ECO:0008006" key="5">
    <source>
        <dbReference type="Google" id="ProtNLM"/>
    </source>
</evidence>
<reference evidence="4" key="1">
    <citation type="submission" date="2005-08" db="EMBL/GenBank/DDBJ databases">
        <title>Complete sequence of Pelodictyon luteolum DSM 273.</title>
        <authorList>
            <consortium name="US DOE Joint Genome Institute"/>
            <person name="Copeland A."/>
            <person name="Lucas S."/>
            <person name="Lapidus A."/>
            <person name="Barry K."/>
            <person name="Detter J.C."/>
            <person name="Glavina T."/>
            <person name="Hammon N."/>
            <person name="Israni S."/>
            <person name="Pitluck S."/>
            <person name="Bryant D."/>
            <person name="Schmutz J."/>
            <person name="Larimer F."/>
            <person name="Land M."/>
            <person name="Kyrpides N."/>
            <person name="Ivanova N."/>
            <person name="Richardson P."/>
        </authorList>
    </citation>
    <scope>NUCLEOTIDE SEQUENCE [LARGE SCALE GENOMIC DNA]</scope>
    <source>
        <strain evidence="4">DSM 273 / BCRC 81028 / 2530</strain>
    </source>
</reference>
<name>Q3B5Z0_CHLL3</name>
<organism evidence="3 4">
    <name type="scientific">Chlorobium luteolum (strain DSM 273 / BCRC 81028 / 2530)</name>
    <name type="common">Pelodictyon luteolum</name>
    <dbReference type="NCBI Taxonomy" id="319225"/>
    <lineage>
        <taxon>Bacteria</taxon>
        <taxon>Pseudomonadati</taxon>
        <taxon>Chlorobiota</taxon>
        <taxon>Chlorobiia</taxon>
        <taxon>Chlorobiales</taxon>
        <taxon>Chlorobiaceae</taxon>
        <taxon>Chlorobium/Pelodictyon group</taxon>
        <taxon>Pelodictyon</taxon>
    </lineage>
</organism>
<dbReference type="EMBL" id="CP000096">
    <property type="protein sequence ID" value="ABB23241.1"/>
    <property type="molecule type" value="Genomic_DNA"/>
</dbReference>
<keyword evidence="1" id="KW-0175">Coiled coil</keyword>
<sequence length="409" mass="47437">MYFTLQRNTMTEGDEKATRQTHWESRHEQEGYVKKIRQVKGRILHTWVEAERDIALNTMDNRMLDEVVQDCRLKDLPVCLIWDLSHVGTITLHYKQSIADIIFNWAPGFSRIVFFNIPEAIRIIVESFAAVAPEGISVMTAGSYEEAERKAAAEEHEKNETEPTESHTRAKNEFLAAIARISWMNMLEQHIPIPQPDNRFHSFFKAVEAMQSDLRAKEDEKEMELNQLKQDLEQRLTHMVIKMNAQTELNRKSGRDFEKEISELKSRIATQDMELTRVSTAIAEKTSSLRNLLDQIYALDIDPTQKRQMTDSCLSLIETETIEKRLNIELTEADSVFLSKLQKKHANLNQRELRISLLVKLNYDTREIARSVGISTRGMESIRYRMHKKLGLGKHQSIKTYLSDLSITM</sequence>
<dbReference type="eggNOG" id="COG2197">
    <property type="taxonomic scope" value="Bacteria"/>
</dbReference>
<dbReference type="InterPro" id="IPR016032">
    <property type="entry name" value="Sig_transdc_resp-reg_C-effctor"/>
</dbReference>
<proteinExistence type="predicted"/>
<dbReference type="InterPro" id="IPR036388">
    <property type="entry name" value="WH-like_DNA-bd_sf"/>
</dbReference>